<keyword evidence="3" id="KW-1185">Reference proteome</keyword>
<dbReference type="InterPro" id="IPR002500">
    <property type="entry name" value="PAPS_reduct_dom"/>
</dbReference>
<dbReference type="SMART" id="SM00359">
    <property type="entry name" value="PUA"/>
    <property type="match status" value="1"/>
</dbReference>
<dbReference type="InterPro" id="IPR050128">
    <property type="entry name" value="Sulfate_adenylyltrnsfr_sub2"/>
</dbReference>
<dbReference type="Pfam" id="PF12838">
    <property type="entry name" value="Fer4_7"/>
    <property type="match status" value="1"/>
</dbReference>
<proteinExistence type="predicted"/>
<dbReference type="PROSITE" id="PS00198">
    <property type="entry name" value="4FE4S_FER_1"/>
    <property type="match status" value="2"/>
</dbReference>
<evidence type="ECO:0000313" key="3">
    <source>
        <dbReference type="Proteomes" id="UP000250125"/>
    </source>
</evidence>
<sequence length="631" mass="72242">MGRPVFLGKAYIHWCGECNVPLIGDSCAVHGKEKVFRLNITPPGDLRFAFEKDIEFIGSIFREHYGVDVGELFEGKIVLLNKTPGEDDTYEIILDGYVFGWIRFDPLELKWKPGLKVEGAIALWKRFGKSMRKWVVVDKGAIEPILSGSNLLPVGIIEAEESIRRGDDVILVSENGEVIATGIAKKDYEALMRKERGTGVKVRRQKTVNYREGKKATMEDVLRANSIELEKKVAEARRFMRKTANRYSDLPVAVAFSGGKDSLAVLGLALEEFGDEGFTVFFNNTGIEFPETVEYVEGLRKELEPKGIKFIVADAGDAFWRALHVFSPPGRDYRWCCKVTKLGPITMAIKENYPKGVLMFVGQRKYESIKRFKQPRVWKNPWVPNETGASPIFHWRALEVWLYIFSRGLKYNPLYEDRLDRIGCFLCPSASLAEIYTLKEEKPELWAKWESALRVWQKRFNMPEEWITYGFWRWKKLSRGEKAIARELGVEVPEERSWEPVKYTIHEEEDGVFTVRFNTRVNLRRIREVAPILGEVEEGENYIRAGDVLFREDGAYTEDFNEGVQAYYLVKRAYECVGCGVCVGKCPEGALSIDPRSMKIVVNPDLCTHCRECMDVCPLLKIKNPEEGSQL</sequence>
<evidence type="ECO:0000259" key="1">
    <source>
        <dbReference type="PROSITE" id="PS51379"/>
    </source>
</evidence>
<dbReference type="PANTHER" id="PTHR43196:SF2">
    <property type="entry name" value="PHOSPHOADENOSINE PHOSPHOSULFATE REDUCTASE"/>
    <property type="match status" value="1"/>
</dbReference>
<dbReference type="InterPro" id="IPR017900">
    <property type="entry name" value="4Fe4S_Fe_S_CS"/>
</dbReference>
<dbReference type="Gene3D" id="3.30.70.20">
    <property type="match status" value="1"/>
</dbReference>
<dbReference type="CDD" id="cd07953">
    <property type="entry name" value="PUA"/>
    <property type="match status" value="1"/>
</dbReference>
<dbReference type="InterPro" id="IPR002478">
    <property type="entry name" value="PUA"/>
</dbReference>
<dbReference type="InterPro" id="IPR014729">
    <property type="entry name" value="Rossmann-like_a/b/a_fold"/>
</dbReference>
<dbReference type="Pfam" id="PF01472">
    <property type="entry name" value="PUA"/>
    <property type="match status" value="1"/>
</dbReference>
<dbReference type="OrthoDB" id="5817at2157"/>
<protein>
    <recommendedName>
        <fullName evidence="1">4Fe-4S ferredoxin-type domain-containing protein</fullName>
    </recommendedName>
</protein>
<name>A0A2Z2MRW4_9EURY</name>
<dbReference type="InterPro" id="IPR004521">
    <property type="entry name" value="Uncharacterised_CHP00451"/>
</dbReference>
<dbReference type="RefSeq" id="WP_088856730.1">
    <property type="nucleotide sequence ID" value="NZ_CP015103.1"/>
</dbReference>
<dbReference type="NCBIfam" id="NF010369">
    <property type="entry name" value="PRK13795.1-4"/>
    <property type="match status" value="1"/>
</dbReference>
<evidence type="ECO:0000313" key="2">
    <source>
        <dbReference type="EMBL" id="ASJ09504.1"/>
    </source>
</evidence>
<gene>
    <name evidence="2" type="ORF">A3L11_09775</name>
</gene>
<dbReference type="SUPFAM" id="SSF52402">
    <property type="entry name" value="Adenine nucleotide alpha hydrolases-like"/>
    <property type="match status" value="1"/>
</dbReference>
<dbReference type="GeneID" id="33318528"/>
<accession>A0A2Z2MRW4</accession>
<dbReference type="InterPro" id="IPR015947">
    <property type="entry name" value="PUA-like_sf"/>
</dbReference>
<dbReference type="Proteomes" id="UP000250125">
    <property type="component" value="Chromosome"/>
</dbReference>
<dbReference type="GO" id="GO:0003723">
    <property type="term" value="F:RNA binding"/>
    <property type="evidence" value="ECO:0007669"/>
    <property type="project" value="InterPro"/>
</dbReference>
<dbReference type="EMBL" id="CP015103">
    <property type="protein sequence ID" value="ASJ09504.1"/>
    <property type="molecule type" value="Genomic_DNA"/>
</dbReference>
<dbReference type="NCBIfam" id="NF010367">
    <property type="entry name" value="PRK13795.1-2"/>
    <property type="match status" value="1"/>
</dbReference>
<dbReference type="Pfam" id="PF01507">
    <property type="entry name" value="PAPS_reduct"/>
    <property type="match status" value="1"/>
</dbReference>
<dbReference type="AlphaFoldDB" id="A0A2Z2MRW4"/>
<feature type="domain" description="4Fe-4S ferredoxin-type" evidence="1">
    <location>
        <begin position="598"/>
        <end position="627"/>
    </location>
</feature>
<organism evidence="2 3">
    <name type="scientific">Thermococcus siculi</name>
    <dbReference type="NCBI Taxonomy" id="72803"/>
    <lineage>
        <taxon>Archaea</taxon>
        <taxon>Methanobacteriati</taxon>
        <taxon>Methanobacteriota</taxon>
        <taxon>Thermococci</taxon>
        <taxon>Thermococcales</taxon>
        <taxon>Thermococcaceae</taxon>
        <taxon>Thermococcus</taxon>
    </lineage>
</organism>
<dbReference type="SUPFAM" id="SSF54862">
    <property type="entry name" value="4Fe-4S ferredoxins"/>
    <property type="match status" value="1"/>
</dbReference>
<dbReference type="InterPro" id="IPR017896">
    <property type="entry name" value="4Fe4S_Fe-S-bd"/>
</dbReference>
<dbReference type="SUPFAM" id="SSF88697">
    <property type="entry name" value="PUA domain-like"/>
    <property type="match status" value="1"/>
</dbReference>
<reference evidence="2 3" key="1">
    <citation type="submission" date="2016-04" db="EMBL/GenBank/DDBJ databases">
        <title>Complete genome sequence of Thermococcus siculi type strain RG-20.</title>
        <authorList>
            <person name="Oger P.M."/>
        </authorList>
    </citation>
    <scope>NUCLEOTIDE SEQUENCE [LARGE SCALE GENOMIC DNA]</scope>
    <source>
        <strain evidence="2 3">RG-20</strain>
    </source>
</reference>
<dbReference type="PROSITE" id="PS51379">
    <property type="entry name" value="4FE4S_FER_2"/>
    <property type="match status" value="2"/>
</dbReference>
<dbReference type="GO" id="GO:0016491">
    <property type="term" value="F:oxidoreductase activity"/>
    <property type="evidence" value="ECO:0007669"/>
    <property type="project" value="UniProtKB-ARBA"/>
</dbReference>
<dbReference type="Gene3D" id="2.30.130.10">
    <property type="entry name" value="PUA domain"/>
    <property type="match status" value="1"/>
</dbReference>
<dbReference type="Gene3D" id="3.40.50.620">
    <property type="entry name" value="HUPs"/>
    <property type="match status" value="1"/>
</dbReference>
<dbReference type="PANTHER" id="PTHR43196">
    <property type="entry name" value="SULFATE ADENYLYLTRANSFERASE SUBUNIT 2"/>
    <property type="match status" value="1"/>
</dbReference>
<dbReference type="NCBIfam" id="TIGR00451">
    <property type="entry name" value="unchar_dom_2"/>
    <property type="match status" value="1"/>
</dbReference>
<dbReference type="PROSITE" id="PS50890">
    <property type="entry name" value="PUA"/>
    <property type="match status" value="1"/>
</dbReference>
<feature type="domain" description="4Fe-4S ferredoxin-type" evidence="1">
    <location>
        <begin position="566"/>
        <end position="596"/>
    </location>
</feature>
<dbReference type="KEGG" id="tsl:A3L11_09775"/>
<dbReference type="InterPro" id="IPR036974">
    <property type="entry name" value="PUA_sf"/>
</dbReference>
<dbReference type="CDD" id="cd23947">
    <property type="entry name" value="PAPS_reductase-like_YbdN"/>
    <property type="match status" value="1"/>
</dbReference>